<dbReference type="InterPro" id="IPR006311">
    <property type="entry name" value="TAT_signal"/>
</dbReference>
<dbReference type="CDD" id="cd14748">
    <property type="entry name" value="PBP2_UgpB"/>
    <property type="match status" value="1"/>
</dbReference>
<dbReference type="EMBL" id="JAEDAJ010000003">
    <property type="protein sequence ID" value="MBK0331440.1"/>
    <property type="molecule type" value="Genomic_DNA"/>
</dbReference>
<dbReference type="RefSeq" id="WP_200502045.1">
    <property type="nucleotide sequence ID" value="NZ_JAEDAJ010000003.1"/>
</dbReference>
<dbReference type="PANTHER" id="PTHR43649">
    <property type="entry name" value="ARABINOSE-BINDING PROTEIN-RELATED"/>
    <property type="match status" value="1"/>
</dbReference>
<evidence type="ECO:0000313" key="1">
    <source>
        <dbReference type="EMBL" id="MBK0331440.1"/>
    </source>
</evidence>
<dbReference type="InterPro" id="IPR006059">
    <property type="entry name" value="SBP"/>
</dbReference>
<dbReference type="PANTHER" id="PTHR43649:SF30">
    <property type="entry name" value="ABC TRANSPORTER SUBSTRATE-BINDING PROTEIN"/>
    <property type="match status" value="1"/>
</dbReference>
<proteinExistence type="predicted"/>
<accession>A0ABS1B9Y8</accession>
<sequence length="464" mass="50617">MSRSLLTPSRRLAAPSRRSLLAGLGLGAVGLGAAACGAPGGSDDASDPVRDGFSQADMEVPAKYKGRTAILFWAPFTGNLYAEVQKLFTTFNESQDDIVAISESQGSYADLNQKFTASLQAKAVPDIVCFPEMQWLQFYFSSALAPLDDYFDDSWNLDVYLPNYVGEGKAAGSTYVVPFARSNPLFYYNKTLYKKLGLPEEGPKTWDELAEFAPEITKVQVDGKPMASMTFSSADEWFGQADIWAFGGQNSKDFEVTINQDAGVEWLEWQRTFIHEDKFAYMAKASGTDFTTGISAGTRGSTASLRGFTDEADFEVGAAFMLGQVNAPTKVPTGGSGLSIVRSDSKDRQDACAELFRFLAEPENSAQWHKGSGYVPIVKAAQDTKIVKDLVKEDPNFKVALDQLENAHTADRTNWFQGAVTEIAAAMAQVYGDNKEAKPVLDALAPKLQETLDDNREDIEKVLG</sequence>
<evidence type="ECO:0000313" key="2">
    <source>
        <dbReference type="Proteomes" id="UP000612352"/>
    </source>
</evidence>
<dbReference type="Proteomes" id="UP000612352">
    <property type="component" value="Unassembled WGS sequence"/>
</dbReference>
<dbReference type="Gene3D" id="3.40.190.10">
    <property type="entry name" value="Periplasmic binding protein-like II"/>
    <property type="match status" value="2"/>
</dbReference>
<protein>
    <submittedName>
        <fullName evidence="1">ABC transporter substrate-binding protein</fullName>
    </submittedName>
</protein>
<organism evidence="1 2">
    <name type="scientific">Brachybacterium halotolerans</name>
    <dbReference type="NCBI Taxonomy" id="2795215"/>
    <lineage>
        <taxon>Bacteria</taxon>
        <taxon>Bacillati</taxon>
        <taxon>Actinomycetota</taxon>
        <taxon>Actinomycetes</taxon>
        <taxon>Micrococcales</taxon>
        <taxon>Dermabacteraceae</taxon>
        <taxon>Brachybacterium</taxon>
    </lineage>
</organism>
<keyword evidence="2" id="KW-1185">Reference proteome</keyword>
<gene>
    <name evidence="1" type="ORF">I8D64_08500</name>
</gene>
<dbReference type="Pfam" id="PF13416">
    <property type="entry name" value="SBP_bac_8"/>
    <property type="match status" value="1"/>
</dbReference>
<dbReference type="SUPFAM" id="SSF53850">
    <property type="entry name" value="Periplasmic binding protein-like II"/>
    <property type="match status" value="1"/>
</dbReference>
<dbReference type="PROSITE" id="PS51318">
    <property type="entry name" value="TAT"/>
    <property type="match status" value="1"/>
</dbReference>
<name>A0ABS1B9Y8_9MICO</name>
<dbReference type="InterPro" id="IPR050490">
    <property type="entry name" value="Bact_solute-bd_prot1"/>
</dbReference>
<comment type="caution">
    <text evidence="1">The sequence shown here is derived from an EMBL/GenBank/DDBJ whole genome shotgun (WGS) entry which is preliminary data.</text>
</comment>
<reference evidence="1 2" key="1">
    <citation type="submission" date="2020-12" db="EMBL/GenBank/DDBJ databases">
        <title>Brachybacterium sp. MASK1Z-5, whole genome shotgun sequence.</title>
        <authorList>
            <person name="Tuo L."/>
        </authorList>
    </citation>
    <scope>NUCLEOTIDE SEQUENCE [LARGE SCALE GENOMIC DNA]</scope>
    <source>
        <strain evidence="1 2">MASK1Z-5</strain>
    </source>
</reference>